<dbReference type="Proteomes" id="UP001291687">
    <property type="component" value="Unassembled WGS sequence"/>
</dbReference>
<feature type="transmembrane region" description="Helical" evidence="6">
    <location>
        <begin position="341"/>
        <end position="361"/>
    </location>
</feature>
<keyword evidence="8" id="KW-1185">Reference proteome</keyword>
<evidence type="ECO:0000256" key="4">
    <source>
        <dbReference type="ARBA" id="ARBA00022989"/>
    </source>
</evidence>
<dbReference type="PANTHER" id="PTHR30474:SF1">
    <property type="entry name" value="PEPTIDOGLYCAN GLYCOSYLTRANSFERASE MRDB"/>
    <property type="match status" value="1"/>
</dbReference>
<comment type="pathway">
    <text evidence="6">Cell wall biogenesis; peptidoglycan biosynthesis.</text>
</comment>
<keyword evidence="3 6" id="KW-0133">Cell shape</keyword>
<comment type="similarity">
    <text evidence="6">Belongs to the SEDS family. MrdB/RodA subfamily.</text>
</comment>
<feature type="transmembrane region" description="Helical" evidence="6">
    <location>
        <begin position="272"/>
        <end position="298"/>
    </location>
</feature>
<comment type="caution">
    <text evidence="7">The sequence shown here is derived from an EMBL/GenBank/DDBJ whole genome shotgun (WGS) entry which is preliminary data.</text>
</comment>
<keyword evidence="6" id="KW-0573">Peptidoglycan synthesis</keyword>
<dbReference type="InterPro" id="IPR001182">
    <property type="entry name" value="FtsW/RodA"/>
</dbReference>
<keyword evidence="4 6" id="KW-1133">Transmembrane helix</keyword>
<name>A0ABU5NDK3_9RICK</name>
<proteinExistence type="inferred from homology"/>
<gene>
    <name evidence="6" type="primary">mrdB</name>
    <name evidence="6" type="synonym">rodA</name>
    <name evidence="7" type="ORF">Megvenef_01242</name>
</gene>
<evidence type="ECO:0000313" key="8">
    <source>
        <dbReference type="Proteomes" id="UP001291687"/>
    </source>
</evidence>
<keyword evidence="6" id="KW-0328">Glycosyltransferase</keyword>
<sequence>MDNYREDFIARIKKIPISIPLFTTLISLYGFILLYSAAGGHIEPWAYKQILVFLIFMPVSILIAIIDLKVIYHFAYVFYIITLLLLLFVELMGKSAMGATRWLDLGLFTIQPSELVKISVVMMLAKFFHEYSNYTVSDFILILPLIASIIPIYLVIRQPDLGTGMITLIVVCFMFFAAGVKRIYFIISSIIGLTAMPAMWFMLYDYQRNRILTFINPEADPLGKGYNIIQSKIAIGSGGFLGKGLLSGTQGPLSFLPEYETDFIFSFLMEELGFVGGITLLILYSLIIISSLSVAINCRSKFARLLTIGIVTLFFCHIFINIAMVMGLLPAVGVPLPLISYGRTMMVSMLLGFGLIMNAAVNRHRNV</sequence>
<reference evidence="7 8" key="1">
    <citation type="submission" date="2023-03" db="EMBL/GenBank/DDBJ databases">
        <title>Host association and intracellularity evolved multiple times independently in the Rickettsiales.</title>
        <authorList>
            <person name="Castelli M."/>
            <person name="Nardi T."/>
            <person name="Gammuto L."/>
            <person name="Bellinzona G."/>
            <person name="Sabaneyeva E."/>
            <person name="Potekhin A."/>
            <person name="Serra V."/>
            <person name="Petroni G."/>
            <person name="Sassera D."/>
        </authorList>
    </citation>
    <scope>NUCLEOTIDE SEQUENCE [LARGE SCALE GENOMIC DNA]</scope>
    <source>
        <strain evidence="7 8">Sr 2-6</strain>
    </source>
</reference>
<feature type="transmembrane region" description="Helical" evidence="6">
    <location>
        <begin position="305"/>
        <end position="329"/>
    </location>
</feature>
<keyword evidence="2 6" id="KW-0812">Transmembrane</keyword>
<feature type="transmembrane region" description="Helical" evidence="6">
    <location>
        <begin position="75"/>
        <end position="93"/>
    </location>
</feature>
<evidence type="ECO:0000256" key="2">
    <source>
        <dbReference type="ARBA" id="ARBA00022692"/>
    </source>
</evidence>
<comment type="catalytic activity">
    <reaction evidence="6">
        <text>[GlcNAc-(1-&gt;4)-Mur2Ac(oyl-L-Ala-gamma-D-Glu-L-Lys-D-Ala-D-Ala)](n)-di-trans,octa-cis-undecaprenyl diphosphate + beta-D-GlcNAc-(1-&gt;4)-Mur2Ac(oyl-L-Ala-gamma-D-Glu-L-Lys-D-Ala-D-Ala)-di-trans,octa-cis-undecaprenyl diphosphate = [GlcNAc-(1-&gt;4)-Mur2Ac(oyl-L-Ala-gamma-D-Glu-L-Lys-D-Ala-D-Ala)](n+1)-di-trans,octa-cis-undecaprenyl diphosphate + di-trans,octa-cis-undecaprenyl diphosphate + H(+)</text>
        <dbReference type="Rhea" id="RHEA:23708"/>
        <dbReference type="Rhea" id="RHEA-COMP:9602"/>
        <dbReference type="Rhea" id="RHEA-COMP:9603"/>
        <dbReference type="ChEBI" id="CHEBI:15378"/>
        <dbReference type="ChEBI" id="CHEBI:58405"/>
        <dbReference type="ChEBI" id="CHEBI:60033"/>
        <dbReference type="ChEBI" id="CHEBI:78435"/>
        <dbReference type="EC" id="2.4.99.28"/>
    </reaction>
</comment>
<feature type="transmembrane region" description="Helical" evidence="6">
    <location>
        <begin position="136"/>
        <end position="155"/>
    </location>
</feature>
<comment type="function">
    <text evidence="6">Peptidoglycan polymerase that is essential for cell wall elongation.</text>
</comment>
<feature type="transmembrane region" description="Helical" evidence="6">
    <location>
        <begin position="21"/>
        <end position="38"/>
    </location>
</feature>
<keyword evidence="6" id="KW-0997">Cell inner membrane</keyword>
<evidence type="ECO:0000313" key="7">
    <source>
        <dbReference type="EMBL" id="MEA0971267.1"/>
    </source>
</evidence>
<keyword evidence="5 6" id="KW-0472">Membrane</keyword>
<evidence type="ECO:0000256" key="6">
    <source>
        <dbReference type="HAMAP-Rule" id="MF_02079"/>
    </source>
</evidence>
<feature type="transmembrane region" description="Helical" evidence="6">
    <location>
        <begin position="183"/>
        <end position="203"/>
    </location>
</feature>
<accession>A0ABU5NDK3</accession>
<dbReference type="Pfam" id="PF01098">
    <property type="entry name" value="FTSW_RODA_SPOVE"/>
    <property type="match status" value="1"/>
</dbReference>
<organism evidence="7 8">
    <name type="scientific">Candidatus Megaera venefica</name>
    <dbReference type="NCBI Taxonomy" id="2055910"/>
    <lineage>
        <taxon>Bacteria</taxon>
        <taxon>Pseudomonadati</taxon>
        <taxon>Pseudomonadota</taxon>
        <taxon>Alphaproteobacteria</taxon>
        <taxon>Rickettsiales</taxon>
        <taxon>Rickettsiaceae</taxon>
        <taxon>Candidatus Megaera</taxon>
    </lineage>
</organism>
<dbReference type="PANTHER" id="PTHR30474">
    <property type="entry name" value="CELL CYCLE PROTEIN"/>
    <property type="match status" value="1"/>
</dbReference>
<keyword evidence="6" id="KW-0961">Cell wall biogenesis/degradation</keyword>
<keyword evidence="6" id="KW-0808">Transferase</keyword>
<dbReference type="NCBIfam" id="TIGR02210">
    <property type="entry name" value="rodA_shape"/>
    <property type="match status" value="1"/>
</dbReference>
<evidence type="ECO:0000256" key="3">
    <source>
        <dbReference type="ARBA" id="ARBA00022960"/>
    </source>
</evidence>
<protein>
    <recommendedName>
        <fullName evidence="6">Peptidoglycan glycosyltransferase MrdB</fullName>
        <shortName evidence="6">PGT</shortName>
        <ecNumber evidence="6">2.4.99.28</ecNumber>
    </recommendedName>
    <alternativeName>
        <fullName evidence="6">Cell elongation protein RodA</fullName>
    </alternativeName>
    <alternativeName>
        <fullName evidence="6">Cell wall polymerase</fullName>
    </alternativeName>
    <alternativeName>
        <fullName evidence="6">Peptidoglycan polymerase</fullName>
        <shortName evidence="6">PG polymerase</shortName>
    </alternativeName>
</protein>
<evidence type="ECO:0000256" key="1">
    <source>
        <dbReference type="ARBA" id="ARBA00004141"/>
    </source>
</evidence>
<dbReference type="InterPro" id="IPR011923">
    <property type="entry name" value="RodA/MrdB"/>
</dbReference>
<evidence type="ECO:0000256" key="5">
    <source>
        <dbReference type="ARBA" id="ARBA00023136"/>
    </source>
</evidence>
<keyword evidence="6" id="KW-1003">Cell membrane</keyword>
<dbReference type="HAMAP" id="MF_02079">
    <property type="entry name" value="PGT_RodA"/>
    <property type="match status" value="1"/>
</dbReference>
<dbReference type="EMBL" id="JARJFB010000104">
    <property type="protein sequence ID" value="MEA0971267.1"/>
    <property type="molecule type" value="Genomic_DNA"/>
</dbReference>
<feature type="transmembrane region" description="Helical" evidence="6">
    <location>
        <begin position="50"/>
        <end position="68"/>
    </location>
</feature>
<dbReference type="EC" id="2.4.99.28" evidence="6"/>
<dbReference type="RefSeq" id="WP_322777171.1">
    <property type="nucleotide sequence ID" value="NZ_JARJFB010000104.1"/>
</dbReference>
<feature type="transmembrane region" description="Helical" evidence="6">
    <location>
        <begin position="161"/>
        <end position="178"/>
    </location>
</feature>
<comment type="subcellular location">
    <subcellularLocation>
        <location evidence="6">Cell inner membrane</location>
        <topology evidence="6">Multi-pass membrane protein</topology>
    </subcellularLocation>
    <subcellularLocation>
        <location evidence="1">Membrane</location>
        <topology evidence="1">Multi-pass membrane protein</topology>
    </subcellularLocation>
</comment>